<dbReference type="InterPro" id="IPR007627">
    <property type="entry name" value="RNA_pol_sigma70_r2"/>
</dbReference>
<dbReference type="InterPro" id="IPR007630">
    <property type="entry name" value="RNA_pol_sigma70_r4"/>
</dbReference>
<dbReference type="SUPFAM" id="SSF88659">
    <property type="entry name" value="Sigma3 and sigma4 domains of RNA polymerase sigma factors"/>
    <property type="match status" value="1"/>
</dbReference>
<dbReference type="Pfam" id="PF04542">
    <property type="entry name" value="Sigma70_r2"/>
    <property type="match status" value="1"/>
</dbReference>
<keyword evidence="9" id="KW-1185">Reference proteome</keyword>
<evidence type="ECO:0000259" key="7">
    <source>
        <dbReference type="Pfam" id="PF04545"/>
    </source>
</evidence>
<dbReference type="InterPro" id="IPR014284">
    <property type="entry name" value="RNA_pol_sigma-70_dom"/>
</dbReference>
<feature type="domain" description="RNA polymerase sigma-70 region 2" evidence="6">
    <location>
        <begin position="39"/>
        <end position="105"/>
    </location>
</feature>
<sequence>MILFTLLATIGKITHGNSDDEIELMKRIQARDEEAIEELYNLYNKLLFGMVISIVKKREEAEDVLQEIFVKIWNKADQFKPDRGNVYSWIVTLARNTAIDRIRSKGYKTQQKQSVSIHQPLFSLEGDKHDPMETTIFSDRAELVQKALDKIPEKQSKVIKIAYYRGMTQREISDHLDIPLGTVKTRTRQGMIKLKRILEEHISTDG</sequence>
<organism evidence="8 9">
    <name type="scientific">Fodinibius salinus</name>
    <dbReference type="NCBI Taxonomy" id="860790"/>
    <lineage>
        <taxon>Bacteria</taxon>
        <taxon>Pseudomonadati</taxon>
        <taxon>Balneolota</taxon>
        <taxon>Balneolia</taxon>
        <taxon>Balneolales</taxon>
        <taxon>Balneolaceae</taxon>
        <taxon>Fodinibius</taxon>
    </lineage>
</organism>
<dbReference type="InterPro" id="IPR013325">
    <property type="entry name" value="RNA_pol_sigma_r2"/>
</dbReference>
<dbReference type="NCBIfam" id="TIGR02937">
    <property type="entry name" value="sigma70-ECF"/>
    <property type="match status" value="1"/>
</dbReference>
<evidence type="ECO:0000256" key="4">
    <source>
        <dbReference type="ARBA" id="ARBA00023125"/>
    </source>
</evidence>
<evidence type="ECO:0000256" key="2">
    <source>
        <dbReference type="ARBA" id="ARBA00023015"/>
    </source>
</evidence>
<evidence type="ECO:0000256" key="3">
    <source>
        <dbReference type="ARBA" id="ARBA00023082"/>
    </source>
</evidence>
<keyword evidence="3" id="KW-0731">Sigma factor</keyword>
<gene>
    <name evidence="8" type="ORF">LX73_1938</name>
</gene>
<dbReference type="InterPro" id="IPR036388">
    <property type="entry name" value="WH-like_DNA-bd_sf"/>
</dbReference>
<dbReference type="GO" id="GO:0006352">
    <property type="term" value="P:DNA-templated transcription initiation"/>
    <property type="evidence" value="ECO:0007669"/>
    <property type="project" value="InterPro"/>
</dbReference>
<dbReference type="PANTHER" id="PTHR43133">
    <property type="entry name" value="RNA POLYMERASE ECF-TYPE SIGMA FACTO"/>
    <property type="match status" value="1"/>
</dbReference>
<dbReference type="GO" id="GO:0003677">
    <property type="term" value="F:DNA binding"/>
    <property type="evidence" value="ECO:0007669"/>
    <property type="project" value="UniProtKB-KW"/>
</dbReference>
<feature type="domain" description="RNA polymerase sigma-70 region 4" evidence="7">
    <location>
        <begin position="147"/>
        <end position="195"/>
    </location>
</feature>
<comment type="similarity">
    <text evidence="1">Belongs to the sigma-70 factor family. ECF subfamily.</text>
</comment>
<evidence type="ECO:0000313" key="9">
    <source>
        <dbReference type="Proteomes" id="UP000324595"/>
    </source>
</evidence>
<dbReference type="SUPFAM" id="SSF88946">
    <property type="entry name" value="Sigma2 domain of RNA polymerase sigma factors"/>
    <property type="match status" value="1"/>
</dbReference>
<evidence type="ECO:0000313" key="8">
    <source>
        <dbReference type="EMBL" id="TYP92576.1"/>
    </source>
</evidence>
<dbReference type="EMBL" id="VNHY01000003">
    <property type="protein sequence ID" value="TYP92576.1"/>
    <property type="molecule type" value="Genomic_DNA"/>
</dbReference>
<dbReference type="Proteomes" id="UP000324595">
    <property type="component" value="Unassembled WGS sequence"/>
</dbReference>
<keyword evidence="4" id="KW-0238">DNA-binding</keyword>
<dbReference type="RefSeq" id="WP_246138217.1">
    <property type="nucleotide sequence ID" value="NZ_VNHY01000003.1"/>
</dbReference>
<evidence type="ECO:0000256" key="5">
    <source>
        <dbReference type="ARBA" id="ARBA00023163"/>
    </source>
</evidence>
<evidence type="ECO:0000259" key="6">
    <source>
        <dbReference type="Pfam" id="PF04542"/>
    </source>
</evidence>
<dbReference type="CDD" id="cd06171">
    <property type="entry name" value="Sigma70_r4"/>
    <property type="match status" value="1"/>
</dbReference>
<dbReference type="GO" id="GO:0016987">
    <property type="term" value="F:sigma factor activity"/>
    <property type="evidence" value="ECO:0007669"/>
    <property type="project" value="UniProtKB-KW"/>
</dbReference>
<keyword evidence="5" id="KW-0804">Transcription</keyword>
<comment type="caution">
    <text evidence="8">The sequence shown here is derived from an EMBL/GenBank/DDBJ whole genome shotgun (WGS) entry which is preliminary data.</text>
</comment>
<dbReference type="InterPro" id="IPR039425">
    <property type="entry name" value="RNA_pol_sigma-70-like"/>
</dbReference>
<name>A0A5D3YJF0_9BACT</name>
<keyword evidence="2" id="KW-0805">Transcription regulation</keyword>
<dbReference type="AlphaFoldDB" id="A0A5D3YJF0"/>
<dbReference type="PANTHER" id="PTHR43133:SF62">
    <property type="entry name" value="RNA POLYMERASE SIGMA FACTOR SIGZ"/>
    <property type="match status" value="1"/>
</dbReference>
<reference evidence="8 9" key="1">
    <citation type="submission" date="2019-07" db="EMBL/GenBank/DDBJ databases">
        <title>Genomic Encyclopedia of Archaeal and Bacterial Type Strains, Phase II (KMG-II): from individual species to whole genera.</title>
        <authorList>
            <person name="Goeker M."/>
        </authorList>
    </citation>
    <scope>NUCLEOTIDE SEQUENCE [LARGE SCALE GENOMIC DNA]</scope>
    <source>
        <strain evidence="8 9">DSM 21935</strain>
    </source>
</reference>
<proteinExistence type="inferred from homology"/>
<protein>
    <submittedName>
        <fullName evidence="8">RNA polymerase sigma-70 factor, ECF subfamily</fullName>
    </submittedName>
</protein>
<dbReference type="InterPro" id="IPR013324">
    <property type="entry name" value="RNA_pol_sigma_r3/r4-like"/>
</dbReference>
<dbReference type="Gene3D" id="1.10.1740.10">
    <property type="match status" value="1"/>
</dbReference>
<dbReference type="Pfam" id="PF04545">
    <property type="entry name" value="Sigma70_r4"/>
    <property type="match status" value="1"/>
</dbReference>
<evidence type="ECO:0000256" key="1">
    <source>
        <dbReference type="ARBA" id="ARBA00010641"/>
    </source>
</evidence>
<dbReference type="Gene3D" id="1.10.10.10">
    <property type="entry name" value="Winged helix-like DNA-binding domain superfamily/Winged helix DNA-binding domain"/>
    <property type="match status" value="1"/>
</dbReference>
<accession>A0A5D3YJF0</accession>